<dbReference type="Gene3D" id="3.10.10.10">
    <property type="entry name" value="HIV Type 1 Reverse Transcriptase, subunit A, domain 1"/>
    <property type="match status" value="1"/>
</dbReference>
<dbReference type="GeneID" id="134291421"/>
<dbReference type="Pfam" id="PF00078">
    <property type="entry name" value="RVT_1"/>
    <property type="match status" value="1"/>
</dbReference>
<organism evidence="2 3">
    <name type="scientific">Aedes albopictus</name>
    <name type="common">Asian tiger mosquito</name>
    <name type="synonym">Stegomyia albopicta</name>
    <dbReference type="NCBI Taxonomy" id="7160"/>
    <lineage>
        <taxon>Eukaryota</taxon>
        <taxon>Metazoa</taxon>
        <taxon>Ecdysozoa</taxon>
        <taxon>Arthropoda</taxon>
        <taxon>Hexapoda</taxon>
        <taxon>Insecta</taxon>
        <taxon>Pterygota</taxon>
        <taxon>Neoptera</taxon>
        <taxon>Endopterygota</taxon>
        <taxon>Diptera</taxon>
        <taxon>Nematocera</taxon>
        <taxon>Culicoidea</taxon>
        <taxon>Culicidae</taxon>
        <taxon>Culicinae</taxon>
        <taxon>Aedini</taxon>
        <taxon>Aedes</taxon>
        <taxon>Stegomyia</taxon>
    </lineage>
</organism>
<sequence>MLKGSTVPLCLRWTGETQRCESDSRSVTLEISGTSKTAKNFQLSGVRTVEDLLLPHQTLNVKEMGNHYPHLKGLPVDSYHNVRPRILIGMKHVQVSLVLKSREGNVGEPVAVKTRLGWTVCGGENTEGDDVGNLVHYTFHVCACERTTDDELHQNVKKHFALESLGISKPEKLLLFTADQRAQDLLKQLTVYDGRQYTTGLLWRHDNIRLPDNYSMALRRLHCLQRRLDKDPELAETLHGMIADYVSKGYARVLSEDELNQQFPRVWYLPVFPVVNPNKPGKVRLVWDCAACSFGVSLNSALLKGPDQLCSLLSILLQFRENKVGLTGDIREMFHQVRIHDEDQHCQRFLWCNKKGDIVVYAMQVMTFGACCSPSCAQYVKNINADRHAEEYPKASEAIHKKHYVDDMLVSLETEEEAIRTAEEVKYVHQRGGFEIRNWISNSTIVLEALNEKGFNEKDLDLSPEVSTEKVLGMWWCTVSDTFTYKIGWNRYDRALLEGHRRPTKREVLRVLMSIFDPLGLIAHFLMFLKVLLQEVWRSGVQWDKEITDDAFAKWQHWLKILPQVEQVRVPRCYRSLTLTPEDEAELHIFADASESGMSAIAYLRFVKHQTIECRIVAAKTRVAPLKFVSIPRLELQAAVVGARLAHTIEDALSVKMSKKYYWTDSRDVLCWLNSDHRRYTQFVAFRVSELLEITEANEWRWVPSKMNVADDGTKWSTFPDLSPGSRWFVGPEFLRLQETDWPQQLTNNCSTEEELRPSFLAYHVPYEPLVNSSKFSSWKRLLNVTAYIIRFPANCRRKLRRQRTISGPAMADELVSAETFLLRSAQRDGYPAEIAHLERSQHNPSNSLPKHSSLYQLTPWLDSRGLMRMRTRIAACQYATEDAKQPIILPRDHPTTNLILTHYHRKFYHQNHETVINELRQKFYIAKIRTAYAKVKKNCQRCKNDTVNPRPPIMADLPIARLATYSAPFTHTGIDFFGPYEVTVGRRTEKRWGMLATCLTIRAIHIELVPSLSTDSCIMAIRNFIARRGTPSVIYSDRGTNFIGASRQMKEAAEAVNVDDVVKEFTSVDTTWSFNPPFAPHMGGSWERLIGSVKRNLRTINPPRNPTDEVLRNLLIEVENIINSRPLTHVPIDDDCGPALTPNHFLLGSSNGIKPYSTLDDSKAALRQNILASQVLANTFWKRWLSDYLPEITKRTKWFSRSDPVTVGDVVVIADPKLPRNCWPKGKVIETHPSKDGEVRSATVRTSTGVYVRPVTKLAVLDVRREASKPA</sequence>
<dbReference type="InterPro" id="IPR043502">
    <property type="entry name" value="DNA/RNA_pol_sf"/>
</dbReference>
<proteinExistence type="predicted"/>
<dbReference type="PANTHER" id="PTHR47331:SF1">
    <property type="entry name" value="GAG-LIKE PROTEIN"/>
    <property type="match status" value="1"/>
</dbReference>
<dbReference type="Pfam" id="PF18701">
    <property type="entry name" value="DUF5641"/>
    <property type="match status" value="1"/>
</dbReference>
<feature type="domain" description="Integrase catalytic" evidence="1">
    <location>
        <begin position="965"/>
        <end position="1151"/>
    </location>
</feature>
<dbReference type="Pfam" id="PF05380">
    <property type="entry name" value="Peptidase_A17"/>
    <property type="match status" value="1"/>
</dbReference>
<dbReference type="InterPro" id="IPR008042">
    <property type="entry name" value="Retrotrans_Pao"/>
</dbReference>
<dbReference type="EnsemblMetazoa" id="AALFPA23_025002.R37263">
    <property type="protein sequence ID" value="AALFPA23_025002.P37263"/>
    <property type="gene ID" value="AALFPA23_025002"/>
</dbReference>
<dbReference type="SUPFAM" id="SSF53098">
    <property type="entry name" value="Ribonuclease H-like"/>
    <property type="match status" value="1"/>
</dbReference>
<dbReference type="EnsemblMetazoa" id="AALFPA23_025002.R37264">
    <property type="protein sequence ID" value="AALFPA23_025002.P37264"/>
    <property type="gene ID" value="AALFPA23_025002"/>
</dbReference>
<keyword evidence="3" id="KW-1185">Reference proteome</keyword>
<dbReference type="InterPro" id="IPR000477">
    <property type="entry name" value="RT_dom"/>
</dbReference>
<dbReference type="Proteomes" id="UP000069940">
    <property type="component" value="Unassembled WGS sequence"/>
</dbReference>
<dbReference type="RefSeq" id="XP_062715130.1">
    <property type="nucleotide sequence ID" value="XM_062859146.1"/>
</dbReference>
<evidence type="ECO:0000313" key="3">
    <source>
        <dbReference type="Proteomes" id="UP000069940"/>
    </source>
</evidence>
<dbReference type="PROSITE" id="PS50994">
    <property type="entry name" value="INTEGRASE"/>
    <property type="match status" value="1"/>
</dbReference>
<dbReference type="InterPro" id="IPR012337">
    <property type="entry name" value="RNaseH-like_sf"/>
</dbReference>
<accession>A0ABM2A6Q9</accession>
<reference evidence="3" key="1">
    <citation type="journal article" date="2015" name="Proc. Natl. Acad. Sci. U.S.A.">
        <title>Genome sequence of the Asian Tiger mosquito, Aedes albopictus, reveals insights into its biology, genetics, and evolution.</title>
        <authorList>
            <person name="Chen X.G."/>
            <person name="Jiang X."/>
            <person name="Gu J."/>
            <person name="Xu M."/>
            <person name="Wu Y."/>
            <person name="Deng Y."/>
            <person name="Zhang C."/>
            <person name="Bonizzoni M."/>
            <person name="Dermauw W."/>
            <person name="Vontas J."/>
            <person name="Armbruster P."/>
            <person name="Huang X."/>
            <person name="Yang Y."/>
            <person name="Zhang H."/>
            <person name="He W."/>
            <person name="Peng H."/>
            <person name="Liu Y."/>
            <person name="Wu K."/>
            <person name="Chen J."/>
            <person name="Lirakis M."/>
            <person name="Topalis P."/>
            <person name="Van Leeuwen T."/>
            <person name="Hall A.B."/>
            <person name="Jiang X."/>
            <person name="Thorpe C."/>
            <person name="Mueller R.L."/>
            <person name="Sun C."/>
            <person name="Waterhouse R.M."/>
            <person name="Yan G."/>
            <person name="Tu Z.J."/>
            <person name="Fang X."/>
            <person name="James A.A."/>
        </authorList>
    </citation>
    <scope>NUCLEOTIDE SEQUENCE [LARGE SCALE GENOMIC DNA]</scope>
    <source>
        <strain evidence="3">Foshan</strain>
    </source>
</reference>
<dbReference type="InterPro" id="IPR040676">
    <property type="entry name" value="DUF5641"/>
</dbReference>
<name>A0ABM2A6Q9_AEDAL</name>
<dbReference type="CDD" id="cd01644">
    <property type="entry name" value="RT_pepA17"/>
    <property type="match status" value="1"/>
</dbReference>
<reference evidence="2" key="2">
    <citation type="submission" date="2025-05" db="UniProtKB">
        <authorList>
            <consortium name="EnsemblMetazoa"/>
        </authorList>
    </citation>
    <scope>IDENTIFICATION</scope>
    <source>
        <strain evidence="2">Foshan</strain>
    </source>
</reference>
<dbReference type="InterPro" id="IPR001584">
    <property type="entry name" value="Integrase_cat-core"/>
</dbReference>
<dbReference type="PANTHER" id="PTHR47331">
    <property type="entry name" value="PHD-TYPE DOMAIN-CONTAINING PROTEIN"/>
    <property type="match status" value="1"/>
</dbReference>
<dbReference type="SUPFAM" id="SSF56672">
    <property type="entry name" value="DNA/RNA polymerases"/>
    <property type="match status" value="1"/>
</dbReference>
<evidence type="ECO:0000313" key="2">
    <source>
        <dbReference type="EnsemblMetazoa" id="AALFPA23_025002.P37265"/>
    </source>
</evidence>
<dbReference type="InterPro" id="IPR036397">
    <property type="entry name" value="RNaseH_sf"/>
</dbReference>
<dbReference type="RefSeq" id="XP_062715131.1">
    <property type="nucleotide sequence ID" value="XM_062859147.1"/>
</dbReference>
<protein>
    <recommendedName>
        <fullName evidence="1">Integrase catalytic domain-containing protein</fullName>
    </recommendedName>
</protein>
<dbReference type="Gene3D" id="3.30.420.10">
    <property type="entry name" value="Ribonuclease H-like superfamily/Ribonuclease H"/>
    <property type="match status" value="1"/>
</dbReference>
<evidence type="ECO:0000259" key="1">
    <source>
        <dbReference type="PROSITE" id="PS50994"/>
    </source>
</evidence>
<dbReference type="RefSeq" id="XP_062715129.1">
    <property type="nucleotide sequence ID" value="XM_062859145.1"/>
</dbReference>
<dbReference type="Gene3D" id="3.30.70.270">
    <property type="match status" value="1"/>
</dbReference>
<dbReference type="EnsemblMetazoa" id="AALFPA23_025002.R37265">
    <property type="protein sequence ID" value="AALFPA23_025002.P37265"/>
    <property type="gene ID" value="AALFPA23_025002"/>
</dbReference>
<dbReference type="InterPro" id="IPR043128">
    <property type="entry name" value="Rev_trsase/Diguanyl_cyclase"/>
</dbReference>